<dbReference type="EMBL" id="ATAX01000004">
    <property type="protein sequence ID" value="EWM55188.1"/>
    <property type="molecule type" value="Genomic_DNA"/>
</dbReference>
<dbReference type="SUPFAM" id="SSF111369">
    <property type="entry name" value="HlyD-like secretion proteins"/>
    <property type="match status" value="2"/>
</dbReference>
<feature type="domain" description="Multidrug resistance protein MdtA-like barrel-sandwich hybrid" evidence="9">
    <location>
        <begin position="81"/>
        <end position="302"/>
    </location>
</feature>
<dbReference type="InterPro" id="IPR058625">
    <property type="entry name" value="MdtA-like_BSH"/>
</dbReference>
<dbReference type="PANTHER" id="PTHR30386">
    <property type="entry name" value="MEMBRANE FUSION SUBUNIT OF EMRAB-TOLC MULTIDRUG EFFLUX PUMP"/>
    <property type="match status" value="1"/>
</dbReference>
<evidence type="ECO:0000256" key="4">
    <source>
        <dbReference type="ARBA" id="ARBA00022692"/>
    </source>
</evidence>
<evidence type="ECO:0000313" key="11">
    <source>
        <dbReference type="EMBL" id="EWM55188.1"/>
    </source>
</evidence>
<dbReference type="eggNOG" id="COG0845">
    <property type="taxonomic scope" value="Bacteria"/>
</dbReference>
<gene>
    <name evidence="11" type="ORF">RF007C_00095</name>
</gene>
<evidence type="ECO:0000256" key="2">
    <source>
        <dbReference type="ARBA" id="ARBA00009477"/>
    </source>
</evidence>
<dbReference type="Proteomes" id="UP000019365">
    <property type="component" value="Unassembled WGS sequence"/>
</dbReference>
<keyword evidence="3" id="KW-0813">Transport</keyword>
<dbReference type="AlphaFoldDB" id="W7UN34"/>
<comment type="similarity">
    <text evidence="2">Belongs to the membrane fusion protein (MFP) (TC 8.A.1) family.</text>
</comment>
<comment type="caution">
    <text evidence="11">The sequence shown here is derived from an EMBL/GenBank/DDBJ whole genome shotgun (WGS) entry which is preliminary data.</text>
</comment>
<dbReference type="GO" id="GO:0009306">
    <property type="term" value="P:protein secretion"/>
    <property type="evidence" value="ECO:0007669"/>
    <property type="project" value="InterPro"/>
</dbReference>
<evidence type="ECO:0000313" key="12">
    <source>
        <dbReference type="Proteomes" id="UP000019365"/>
    </source>
</evidence>
<keyword evidence="6 8" id="KW-0472">Membrane</keyword>
<dbReference type="InterPro" id="IPR050739">
    <property type="entry name" value="MFP"/>
</dbReference>
<dbReference type="Pfam" id="PF26002">
    <property type="entry name" value="Beta-barrel_AprE"/>
    <property type="match status" value="1"/>
</dbReference>
<keyword evidence="4 8" id="KW-0812">Transmembrane</keyword>
<evidence type="ECO:0000256" key="5">
    <source>
        <dbReference type="ARBA" id="ARBA00022989"/>
    </source>
</evidence>
<evidence type="ECO:0000256" key="6">
    <source>
        <dbReference type="ARBA" id="ARBA00023136"/>
    </source>
</evidence>
<dbReference type="PROSITE" id="PS00543">
    <property type="entry name" value="HLYD_FAMILY"/>
    <property type="match status" value="1"/>
</dbReference>
<evidence type="ECO:0000256" key="3">
    <source>
        <dbReference type="ARBA" id="ARBA00022448"/>
    </source>
</evidence>
<dbReference type="PRINTS" id="PR01490">
    <property type="entry name" value="RTXTOXIND"/>
</dbReference>
<evidence type="ECO:0000259" key="10">
    <source>
        <dbReference type="Pfam" id="PF26002"/>
    </source>
</evidence>
<evidence type="ECO:0000256" key="1">
    <source>
        <dbReference type="ARBA" id="ARBA00004167"/>
    </source>
</evidence>
<feature type="transmembrane region" description="Helical" evidence="8">
    <location>
        <begin position="39"/>
        <end position="58"/>
    </location>
</feature>
<dbReference type="InterPro" id="IPR006144">
    <property type="entry name" value="Secretion_HlyD_CS"/>
</dbReference>
<proteinExistence type="inferred from homology"/>
<dbReference type="Gene3D" id="2.40.50.100">
    <property type="match status" value="1"/>
</dbReference>
<accession>W7UN34</accession>
<dbReference type="GO" id="GO:0016020">
    <property type="term" value="C:membrane"/>
    <property type="evidence" value="ECO:0007669"/>
    <property type="project" value="UniProtKB-SubCell"/>
</dbReference>
<feature type="domain" description="AprE-like beta-barrel" evidence="10">
    <location>
        <begin position="313"/>
        <end position="376"/>
    </location>
</feature>
<keyword evidence="12" id="KW-1185">Reference proteome</keyword>
<dbReference type="Pfam" id="PF25917">
    <property type="entry name" value="BSH_RND"/>
    <property type="match status" value="1"/>
</dbReference>
<evidence type="ECO:0000259" key="9">
    <source>
        <dbReference type="Pfam" id="PF25917"/>
    </source>
</evidence>
<dbReference type="RefSeq" id="WP_019678248.1">
    <property type="nucleotide sequence ID" value="NZ_ATAX01000004.1"/>
</dbReference>
<evidence type="ECO:0000256" key="7">
    <source>
        <dbReference type="SAM" id="Coils"/>
    </source>
</evidence>
<dbReference type="PANTHER" id="PTHR30386:SF26">
    <property type="entry name" value="TRANSPORT PROTEIN COMB"/>
    <property type="match status" value="1"/>
</dbReference>
<dbReference type="InterPro" id="IPR058982">
    <property type="entry name" value="Beta-barrel_AprE"/>
</dbReference>
<dbReference type="Gene3D" id="2.40.30.170">
    <property type="match status" value="1"/>
</dbReference>
<dbReference type="PATRIC" id="fig|1341157.4.peg.136"/>
<dbReference type="OrthoDB" id="9810980at2"/>
<reference evidence="11 12" key="1">
    <citation type="journal article" date="2014" name="PLoS ONE">
        <title>Rumen cellulosomics: divergent fiber-degrading strategies revealed by comparative genome-wide analysis of six ruminococcal strains.</title>
        <authorList>
            <person name="Dassa B."/>
            <person name="Borovok I."/>
            <person name="Ruimy-Israeli V."/>
            <person name="Lamed R."/>
            <person name="Flint H.J."/>
            <person name="Duncan S.H."/>
            <person name="Henrissat B."/>
            <person name="Coutinho P."/>
            <person name="Morrison M."/>
            <person name="Mosoni P."/>
            <person name="Yeoman C.J."/>
            <person name="White B.A."/>
            <person name="Bayer E.A."/>
        </authorList>
    </citation>
    <scope>NUCLEOTIDE SEQUENCE [LARGE SCALE GENOMIC DNA]</scope>
    <source>
        <strain evidence="11 12">007c</strain>
    </source>
</reference>
<protein>
    <submittedName>
        <fullName evidence="11">Uncharacterized protein</fullName>
    </submittedName>
</protein>
<comment type="subcellular location">
    <subcellularLocation>
        <location evidence="1">Membrane</location>
        <topology evidence="1">Single-pass membrane protein</topology>
    </subcellularLocation>
</comment>
<keyword evidence="5 8" id="KW-1133">Transmembrane helix</keyword>
<keyword evidence="7" id="KW-0175">Coiled coil</keyword>
<name>W7UN34_RUMFL</name>
<evidence type="ECO:0000256" key="8">
    <source>
        <dbReference type="SAM" id="Phobius"/>
    </source>
</evidence>
<sequence>MDNKLSEYVLKHSRKHDKELKYDFMPSMLEIIERPAHKAGTVIILGIFSLLIAAVVWACLSKTDIVVTSSGTIQPVGNISSLNSKTGGTIKAINVEEGAYVTLGQVLIQLDTQTLDIDVDTLNSQKRVLEAQKEFYNMIRKGDDISNVDISGYAGHIQPYLLTIIDNDKAYHSNLSTLESAKENAGLTRDIANIKLEEYNRNEAVSQAEYDAQKLVVKQAENEFIQAETNVLKAKTTYSEQINSSLSEISGKLGQVNSELEKYRISIENQNIVAPVNGYINSISVNNIGENVTAAQQMVTIVPANTPVEMVCYIKNMDIADIKVGMDAEIKLEAYPYNKYGTVKGKVKYISPSSFNTEKMGSVYLVKLDVDDTNPNINVMSGLTGAVEVKVGKRSIMRYFLDPIVKGFGDSMKEK</sequence>
<organism evidence="11 12">
    <name type="scientific">Ruminococcus flavefaciens 007c</name>
    <dbReference type="NCBI Taxonomy" id="1341157"/>
    <lineage>
        <taxon>Bacteria</taxon>
        <taxon>Bacillati</taxon>
        <taxon>Bacillota</taxon>
        <taxon>Clostridia</taxon>
        <taxon>Eubacteriales</taxon>
        <taxon>Oscillospiraceae</taxon>
        <taxon>Ruminococcus</taxon>
    </lineage>
</organism>
<feature type="coiled-coil region" evidence="7">
    <location>
        <begin position="210"/>
        <end position="237"/>
    </location>
</feature>